<proteinExistence type="predicted"/>
<dbReference type="InterPro" id="IPR004158">
    <property type="entry name" value="DUF247_pln"/>
</dbReference>
<evidence type="ECO:0000313" key="4">
    <source>
        <dbReference type="Proteomes" id="UP000594261"/>
    </source>
</evidence>
<name>A0A7N2LGA3_QUELO</name>
<sequence length="574" mass="66606">MEVKGVGIGNDEERQGIGSVSGYIVEIPEVEPEKRHEYCIYKVPQKLRDVNGDAYTPKLISIGPFHHCNENLKKMEELKYRYFRDACDRTNKKKAELVGRIKEIKYEKIFYCYADLEDTDVKEDEFMTMILLDSIFIIEQLWRTVENPPMDPPAMTTISEKCEWRMWDACVINFQKKREEDDPERKNPKANHEKENPWRSYNIMLDSMKHGCVSGLGPISADFGLFRSISADFGRIGRIGRRPIRPDIADTARFWPKSARFGANRAASARIQPIRLESEKKKKKLRRGRTRGQPRRTPRPASRRVGLGCATLPAASVLSRLDLILLENQKIFSGKKKEVKHFTDFLRYFLHPQNLKCGKTFERVPCATKLSEAGVEFKVSKSKTRRLLDIQFRKSNLLKICPFLNMSWFLSCFPCFPRFKCLENMHPVLELKSFIIGYETECAVRNLMALEQCHYPREAYICNYIILLDNLINTEADVDLLVEKKVIVNWLGDNKAVATLINKLREQIVEANHSCYGELSKNIQGHYDNVWSKVMASFTTLYFKDFWRGTATVVGIMALFFSFWSFLKPFVFPT</sequence>
<protein>
    <submittedName>
        <fullName evidence="3">Uncharacterized protein</fullName>
    </submittedName>
</protein>
<dbReference type="InParanoid" id="A0A7N2LGA3"/>
<dbReference type="AlphaFoldDB" id="A0A7N2LGA3"/>
<keyword evidence="4" id="KW-1185">Reference proteome</keyword>
<dbReference type="OMA" id="YESTESC"/>
<reference evidence="3 4" key="1">
    <citation type="journal article" date="2016" name="G3 (Bethesda)">
        <title>First Draft Assembly and Annotation of the Genome of a California Endemic Oak Quercus lobata Nee (Fagaceae).</title>
        <authorList>
            <person name="Sork V.L."/>
            <person name="Fitz-Gibbon S.T."/>
            <person name="Puiu D."/>
            <person name="Crepeau M."/>
            <person name="Gugger P.F."/>
            <person name="Sherman R."/>
            <person name="Stevens K."/>
            <person name="Langley C.H."/>
            <person name="Pellegrini M."/>
            <person name="Salzberg S.L."/>
        </authorList>
    </citation>
    <scope>NUCLEOTIDE SEQUENCE [LARGE SCALE GENOMIC DNA]</scope>
    <source>
        <strain evidence="3 4">cv. SW786</strain>
    </source>
</reference>
<evidence type="ECO:0000256" key="1">
    <source>
        <dbReference type="SAM" id="MobiDB-lite"/>
    </source>
</evidence>
<evidence type="ECO:0000256" key="2">
    <source>
        <dbReference type="SAM" id="Phobius"/>
    </source>
</evidence>
<evidence type="ECO:0000313" key="3">
    <source>
        <dbReference type="EnsemblPlants" id="QL04p032007:mrna"/>
    </source>
</evidence>
<dbReference type="EnsemblPlants" id="QL04p032007:mrna">
    <property type="protein sequence ID" value="QL04p032007:mrna"/>
    <property type="gene ID" value="QL04p032007"/>
</dbReference>
<dbReference type="Pfam" id="PF03140">
    <property type="entry name" value="DUF247"/>
    <property type="match status" value="2"/>
</dbReference>
<feature type="compositionally biased region" description="Basic residues" evidence="1">
    <location>
        <begin position="281"/>
        <end position="302"/>
    </location>
</feature>
<keyword evidence="2" id="KW-1133">Transmembrane helix</keyword>
<feature type="region of interest" description="Disordered" evidence="1">
    <location>
        <begin position="272"/>
        <end position="304"/>
    </location>
</feature>
<accession>A0A7N2LGA3</accession>
<dbReference type="EMBL" id="LRBV02000004">
    <property type="status" value="NOT_ANNOTATED_CDS"/>
    <property type="molecule type" value="Genomic_DNA"/>
</dbReference>
<dbReference type="PANTHER" id="PTHR31170:SF9">
    <property type="entry name" value="PROTEIN, PUTATIVE (DUF247)-RELATED"/>
    <property type="match status" value="1"/>
</dbReference>
<organism evidence="3 4">
    <name type="scientific">Quercus lobata</name>
    <name type="common">Valley oak</name>
    <dbReference type="NCBI Taxonomy" id="97700"/>
    <lineage>
        <taxon>Eukaryota</taxon>
        <taxon>Viridiplantae</taxon>
        <taxon>Streptophyta</taxon>
        <taxon>Embryophyta</taxon>
        <taxon>Tracheophyta</taxon>
        <taxon>Spermatophyta</taxon>
        <taxon>Magnoliopsida</taxon>
        <taxon>eudicotyledons</taxon>
        <taxon>Gunneridae</taxon>
        <taxon>Pentapetalae</taxon>
        <taxon>rosids</taxon>
        <taxon>fabids</taxon>
        <taxon>Fagales</taxon>
        <taxon>Fagaceae</taxon>
        <taxon>Quercus</taxon>
    </lineage>
</organism>
<dbReference type="Gramene" id="QL04p032007:mrna">
    <property type="protein sequence ID" value="QL04p032007:mrna"/>
    <property type="gene ID" value="QL04p032007"/>
</dbReference>
<reference evidence="3" key="2">
    <citation type="submission" date="2021-01" db="UniProtKB">
        <authorList>
            <consortium name="EnsemblPlants"/>
        </authorList>
    </citation>
    <scope>IDENTIFICATION</scope>
</reference>
<dbReference type="PANTHER" id="PTHR31170">
    <property type="entry name" value="BNAC04G53230D PROTEIN"/>
    <property type="match status" value="1"/>
</dbReference>
<keyword evidence="2" id="KW-0812">Transmembrane</keyword>
<dbReference type="Proteomes" id="UP000594261">
    <property type="component" value="Chromosome 4"/>
</dbReference>
<feature type="transmembrane region" description="Helical" evidence="2">
    <location>
        <begin position="546"/>
        <end position="567"/>
    </location>
</feature>
<keyword evidence="2" id="KW-0472">Membrane</keyword>